<dbReference type="Pfam" id="PF04350">
    <property type="entry name" value="PilO"/>
    <property type="match status" value="1"/>
</dbReference>
<dbReference type="GO" id="GO:0043683">
    <property type="term" value="P:type IV pilus assembly"/>
    <property type="evidence" value="ECO:0007669"/>
    <property type="project" value="InterPro"/>
</dbReference>
<keyword evidence="3" id="KW-1185">Reference proteome</keyword>
<name>A0A8J3EY84_9ACTN</name>
<reference evidence="2" key="1">
    <citation type="journal article" date="2014" name="Int. J. Syst. Evol. Microbiol.">
        <title>Complete genome sequence of Corynebacterium casei LMG S-19264T (=DSM 44701T), isolated from a smear-ripened cheese.</title>
        <authorList>
            <consortium name="US DOE Joint Genome Institute (JGI-PGF)"/>
            <person name="Walter F."/>
            <person name="Albersmeier A."/>
            <person name="Kalinowski J."/>
            <person name="Ruckert C."/>
        </authorList>
    </citation>
    <scope>NUCLEOTIDE SEQUENCE</scope>
    <source>
        <strain evidence="2">CGMCC 1.14988</strain>
    </source>
</reference>
<feature type="compositionally biased region" description="Low complexity" evidence="1">
    <location>
        <begin position="190"/>
        <end position="204"/>
    </location>
</feature>
<sequence length="239" mass="24389">MTRTQMVLMGLVGVLMIALYVVLLHQPRAAEIAQIRSDTVTAQDDQARLQAEIARLQQVRSRAPELEGELTAARAVVPDAAALPALVRQLETAADDAGVAVGTMTLGKPATEAPAAMVARLPVSLSVSGSFFQLVDYLRRLEDPTLTPRGLRWDAVSVTTAEYPELTATLTGRAFVDAAAVTPLDAAAAGATAPASPESTAGASQPDGDPGSAPVPDGGGTEVPVPGETGAGVSVEAAS</sequence>
<reference evidence="2" key="2">
    <citation type="submission" date="2020-09" db="EMBL/GenBank/DDBJ databases">
        <authorList>
            <person name="Sun Q."/>
            <person name="Zhou Y."/>
        </authorList>
    </citation>
    <scope>NUCLEOTIDE SEQUENCE</scope>
    <source>
        <strain evidence="2">CGMCC 1.14988</strain>
    </source>
</reference>
<evidence type="ECO:0000313" key="2">
    <source>
        <dbReference type="EMBL" id="GGI07365.1"/>
    </source>
</evidence>
<gene>
    <name evidence="2" type="ORF">GCM10011354_23720</name>
</gene>
<dbReference type="InterPro" id="IPR014717">
    <property type="entry name" value="Transl_elong_EF1B/ribsomal_bS6"/>
</dbReference>
<accession>A0A8J3EY84</accession>
<evidence type="ECO:0008006" key="4">
    <source>
        <dbReference type="Google" id="ProtNLM"/>
    </source>
</evidence>
<dbReference type="AlphaFoldDB" id="A0A8J3EY84"/>
<organism evidence="2 3">
    <name type="scientific">Egicoccus halophilus</name>
    <dbReference type="NCBI Taxonomy" id="1670830"/>
    <lineage>
        <taxon>Bacteria</taxon>
        <taxon>Bacillati</taxon>
        <taxon>Actinomycetota</taxon>
        <taxon>Nitriliruptoria</taxon>
        <taxon>Egicoccales</taxon>
        <taxon>Egicoccaceae</taxon>
        <taxon>Egicoccus</taxon>
    </lineage>
</organism>
<dbReference type="GO" id="GO:0043107">
    <property type="term" value="P:type IV pilus-dependent motility"/>
    <property type="evidence" value="ECO:0007669"/>
    <property type="project" value="InterPro"/>
</dbReference>
<protein>
    <recommendedName>
        <fullName evidence="4">Pilus assembly protein PilO</fullName>
    </recommendedName>
</protein>
<feature type="region of interest" description="Disordered" evidence="1">
    <location>
        <begin position="190"/>
        <end position="239"/>
    </location>
</feature>
<dbReference type="InterPro" id="IPR007445">
    <property type="entry name" value="PilO"/>
</dbReference>
<dbReference type="Proteomes" id="UP000650511">
    <property type="component" value="Unassembled WGS sequence"/>
</dbReference>
<dbReference type="OrthoDB" id="5387613at2"/>
<dbReference type="EMBL" id="BMHA01000008">
    <property type="protein sequence ID" value="GGI07365.1"/>
    <property type="molecule type" value="Genomic_DNA"/>
</dbReference>
<evidence type="ECO:0000256" key="1">
    <source>
        <dbReference type="SAM" id="MobiDB-lite"/>
    </source>
</evidence>
<proteinExistence type="predicted"/>
<comment type="caution">
    <text evidence="2">The sequence shown here is derived from an EMBL/GenBank/DDBJ whole genome shotgun (WGS) entry which is preliminary data.</text>
</comment>
<evidence type="ECO:0000313" key="3">
    <source>
        <dbReference type="Proteomes" id="UP000650511"/>
    </source>
</evidence>
<dbReference type="RefSeq" id="WP_130649918.1">
    <property type="nucleotide sequence ID" value="NZ_BMHA01000008.1"/>
</dbReference>
<dbReference type="Gene3D" id="3.30.70.60">
    <property type="match status" value="1"/>
</dbReference>